<accession>A0A1L8QXA3</accession>
<name>A0A1L8QXA3_9ENTE</name>
<keyword evidence="1" id="KW-0472">Membrane</keyword>
<feature type="transmembrane region" description="Helical" evidence="1">
    <location>
        <begin position="12"/>
        <end position="33"/>
    </location>
</feature>
<sequence length="200" mass="22935">MKKNMKKKTKLILSIVGLVVFAGVIFFSTLYYVDAKSKITTSAGSYNVEKIGELDVASIYYDKILNEEESHRVFGLTVGKERSLYVFHFKAQIFYDLAQATNTYDEENKILEITMPAPGVKLLMKDSDYSLDFEYYVAKNSVWIQDDNMKGLNIQKKVMENIEEEILGKEEFIEIAQENIGKILNAMYQTQGIEVNCVFL</sequence>
<dbReference type="RefSeq" id="WP_071873628.1">
    <property type="nucleotide sequence ID" value="NZ_JBHSHF010000002.1"/>
</dbReference>
<keyword evidence="1" id="KW-0812">Transmembrane</keyword>
<protein>
    <recommendedName>
        <fullName evidence="4">DUF4230 domain-containing protein</fullName>
    </recommendedName>
</protein>
<evidence type="ECO:0000256" key="1">
    <source>
        <dbReference type="SAM" id="Phobius"/>
    </source>
</evidence>
<keyword evidence="3" id="KW-1185">Reference proteome</keyword>
<gene>
    <name evidence="2" type="ORF">RU93_GL000063</name>
</gene>
<organism evidence="2 3">
    <name type="scientific">Enterococcus aquimarinus</name>
    <dbReference type="NCBI Taxonomy" id="328396"/>
    <lineage>
        <taxon>Bacteria</taxon>
        <taxon>Bacillati</taxon>
        <taxon>Bacillota</taxon>
        <taxon>Bacilli</taxon>
        <taxon>Lactobacillales</taxon>
        <taxon>Enterococcaceae</taxon>
        <taxon>Enterococcus</taxon>
    </lineage>
</organism>
<evidence type="ECO:0008006" key="4">
    <source>
        <dbReference type="Google" id="ProtNLM"/>
    </source>
</evidence>
<evidence type="ECO:0000313" key="3">
    <source>
        <dbReference type="Proteomes" id="UP000182149"/>
    </source>
</evidence>
<dbReference type="STRING" id="328396.RU93_GL000063"/>
<dbReference type="Proteomes" id="UP000182149">
    <property type="component" value="Unassembled WGS sequence"/>
</dbReference>
<dbReference type="Pfam" id="PF14014">
    <property type="entry name" value="DUF4230"/>
    <property type="match status" value="1"/>
</dbReference>
<dbReference type="InterPro" id="IPR025324">
    <property type="entry name" value="DUF4230"/>
</dbReference>
<dbReference type="OrthoDB" id="2329076at2"/>
<evidence type="ECO:0000313" key="2">
    <source>
        <dbReference type="EMBL" id="OJG12133.1"/>
    </source>
</evidence>
<comment type="caution">
    <text evidence="2">The sequence shown here is derived from an EMBL/GenBank/DDBJ whole genome shotgun (WGS) entry which is preliminary data.</text>
</comment>
<keyword evidence="1" id="KW-1133">Transmembrane helix</keyword>
<dbReference type="AlphaFoldDB" id="A0A1L8QXA3"/>
<proteinExistence type="predicted"/>
<reference evidence="2 3" key="1">
    <citation type="submission" date="2014-12" db="EMBL/GenBank/DDBJ databases">
        <title>Draft genome sequences of 29 type strains of Enterococci.</title>
        <authorList>
            <person name="Zhong Z."/>
            <person name="Sun Z."/>
            <person name="Liu W."/>
            <person name="Zhang W."/>
            <person name="Zhang H."/>
        </authorList>
    </citation>
    <scope>NUCLEOTIDE SEQUENCE [LARGE SCALE GENOMIC DNA]</scope>
    <source>
        <strain evidence="2 3">DSM 17690</strain>
    </source>
</reference>
<dbReference type="EMBL" id="JXKD01000001">
    <property type="protein sequence ID" value="OJG12133.1"/>
    <property type="molecule type" value="Genomic_DNA"/>
</dbReference>